<proteinExistence type="predicted"/>
<feature type="region of interest" description="Disordered" evidence="1">
    <location>
        <begin position="94"/>
        <end position="117"/>
    </location>
</feature>
<evidence type="ECO:0000256" key="1">
    <source>
        <dbReference type="SAM" id="MobiDB-lite"/>
    </source>
</evidence>
<sequence>MAVRLNGADSGVRGAVCAPAIEERPMSITSRYAAPTVVLAGVALSLSFAPIAAADGADTAIDDLQAQGYTVQINYLNGASEELSYCSVVNVNDPDSTPQPPSETTLFVDVSCPNHHD</sequence>
<dbReference type="KEGG" id="mmag:MMAD_01570"/>
<accession>A0A7I7X8W8</accession>
<organism evidence="2 3">
    <name type="scientific">Mycolicibacterium madagascariense</name>
    <dbReference type="NCBI Taxonomy" id="212765"/>
    <lineage>
        <taxon>Bacteria</taxon>
        <taxon>Bacillati</taxon>
        <taxon>Actinomycetota</taxon>
        <taxon>Actinomycetes</taxon>
        <taxon>Mycobacteriales</taxon>
        <taxon>Mycobacteriaceae</taxon>
        <taxon>Mycolicibacterium</taxon>
    </lineage>
</organism>
<dbReference type="AlphaFoldDB" id="A0A7I7X8W8"/>
<gene>
    <name evidence="2" type="ORF">MMAD_01570</name>
</gene>
<protein>
    <submittedName>
        <fullName evidence="2">Uncharacterized protein</fullName>
    </submittedName>
</protein>
<dbReference type="Proteomes" id="UP000466517">
    <property type="component" value="Chromosome"/>
</dbReference>
<reference evidence="2 3" key="1">
    <citation type="journal article" date="2019" name="Emerg. Microbes Infect.">
        <title>Comprehensive subspecies identification of 175 nontuberculous mycobacteria species based on 7547 genomic profiles.</title>
        <authorList>
            <person name="Matsumoto Y."/>
            <person name="Kinjo T."/>
            <person name="Motooka D."/>
            <person name="Nabeya D."/>
            <person name="Jung N."/>
            <person name="Uechi K."/>
            <person name="Horii T."/>
            <person name="Iida T."/>
            <person name="Fujita J."/>
            <person name="Nakamura S."/>
        </authorList>
    </citation>
    <scope>NUCLEOTIDE SEQUENCE [LARGE SCALE GENOMIC DNA]</scope>
    <source>
        <strain evidence="2 3">JCM 13574</strain>
    </source>
</reference>
<name>A0A7I7X8W8_9MYCO</name>
<dbReference type="EMBL" id="AP022610">
    <property type="protein sequence ID" value="BBZ25862.1"/>
    <property type="molecule type" value="Genomic_DNA"/>
</dbReference>
<evidence type="ECO:0000313" key="2">
    <source>
        <dbReference type="EMBL" id="BBZ25862.1"/>
    </source>
</evidence>
<evidence type="ECO:0000313" key="3">
    <source>
        <dbReference type="Proteomes" id="UP000466517"/>
    </source>
</evidence>
<keyword evidence="3" id="KW-1185">Reference proteome</keyword>